<evidence type="ECO:0000256" key="2">
    <source>
        <dbReference type="ARBA" id="ARBA00023002"/>
    </source>
</evidence>
<dbReference type="PROSITE" id="PS50042">
    <property type="entry name" value="CNMP_BINDING_3"/>
    <property type="match status" value="1"/>
</dbReference>
<dbReference type="SMART" id="SM00100">
    <property type="entry name" value="cNMP"/>
    <property type="match status" value="1"/>
</dbReference>
<dbReference type="InterPro" id="IPR018490">
    <property type="entry name" value="cNMP-bd_dom_sf"/>
</dbReference>
<keyword evidence="5" id="KW-1185">Reference proteome</keyword>
<dbReference type="InterPro" id="IPR000595">
    <property type="entry name" value="cNMP-bd_dom"/>
</dbReference>
<dbReference type="PRINTS" id="PR00469">
    <property type="entry name" value="PNDRDTASEII"/>
</dbReference>
<dbReference type="EMBL" id="JBHSWI010000001">
    <property type="protein sequence ID" value="MFC6644647.1"/>
    <property type="molecule type" value="Genomic_DNA"/>
</dbReference>
<evidence type="ECO:0000259" key="3">
    <source>
        <dbReference type="PROSITE" id="PS50042"/>
    </source>
</evidence>
<evidence type="ECO:0000313" key="5">
    <source>
        <dbReference type="Proteomes" id="UP001596391"/>
    </source>
</evidence>
<dbReference type="InterPro" id="IPR023753">
    <property type="entry name" value="FAD/NAD-binding_dom"/>
</dbReference>
<proteinExistence type="predicted"/>
<dbReference type="Pfam" id="PF00027">
    <property type="entry name" value="cNMP_binding"/>
    <property type="match status" value="1"/>
</dbReference>
<dbReference type="CDD" id="cd00038">
    <property type="entry name" value="CAP_ED"/>
    <property type="match status" value="1"/>
</dbReference>
<dbReference type="PANTHER" id="PTHR48105">
    <property type="entry name" value="THIOREDOXIN REDUCTASE 1-RELATED-RELATED"/>
    <property type="match status" value="1"/>
</dbReference>
<dbReference type="InterPro" id="IPR014710">
    <property type="entry name" value="RmlC-like_jellyroll"/>
</dbReference>
<dbReference type="Pfam" id="PF07992">
    <property type="entry name" value="Pyr_redox_2"/>
    <property type="match status" value="1"/>
</dbReference>
<protein>
    <submittedName>
        <fullName evidence="4">FAD-dependent oxidoreductase</fullName>
    </submittedName>
</protein>
<feature type="domain" description="Cyclic nucleotide-binding" evidence="3">
    <location>
        <begin position="13"/>
        <end position="122"/>
    </location>
</feature>
<dbReference type="PRINTS" id="PR00368">
    <property type="entry name" value="FADPNR"/>
</dbReference>
<dbReference type="Gene3D" id="3.50.50.60">
    <property type="entry name" value="FAD/NAD(P)-binding domain"/>
    <property type="match status" value="2"/>
</dbReference>
<sequence length="546" mass="58718">MDPSDPYAVREYVFPVLTPEMVARSLQYGVTERYAEGQSLYRRGTRGVDFFIVLSGSIVIVGPDAGGEDSQVVLHGPREFTGELDLFTEREALVTARAATDAKVLHISRVRFREFVTSETDIGDIVMRAVILRRLGLIRHSLGGVAIVGPGRSLDTLRLARFLSRNGYPIKLLDTDLDPAAGGLTDAFSLLPEEMPVVICAGTVLRNPSVAELADALGIAEEIDENFLYDVAVVGAGPAGLAAAVYAASEGLRTLVIEGNAPGGQAGTSSRIENYLGFPSGISGMELASRAQTQAQKFGAKLAISRNVTAIECTLRPFRLTLEEGLQVRSRAIVIATGARYRRLDVSNFDRYDMDGINYSATALEARLCNQEEVIVVGGGNSAGQAAVFLAGYAQHVHMLIRGQELAATMSEYLVSRILSSRHITLHPQTEIIALQGKERLEGVIWRNNATGVETELKTRNVFVMIGAAPCTEWIADCIKLDDHGFVRTGATVGDELDPYTTSVPGIFAVGDVRSGSIKRVASGVGEGSVVVASIHNYFRQISSDL</sequence>
<comment type="caution">
    <text evidence="4">The sequence shown here is derived from an EMBL/GenBank/DDBJ whole genome shotgun (WGS) entry which is preliminary data.</text>
</comment>
<keyword evidence="2" id="KW-0560">Oxidoreductase</keyword>
<organism evidence="4 5">
    <name type="scientific">Granulicella cerasi</name>
    <dbReference type="NCBI Taxonomy" id="741063"/>
    <lineage>
        <taxon>Bacteria</taxon>
        <taxon>Pseudomonadati</taxon>
        <taxon>Acidobacteriota</taxon>
        <taxon>Terriglobia</taxon>
        <taxon>Terriglobales</taxon>
        <taxon>Acidobacteriaceae</taxon>
        <taxon>Granulicella</taxon>
    </lineage>
</organism>
<dbReference type="InterPro" id="IPR050097">
    <property type="entry name" value="Ferredoxin-NADP_redctase_2"/>
</dbReference>
<reference evidence="5" key="1">
    <citation type="journal article" date="2019" name="Int. J. Syst. Evol. Microbiol.">
        <title>The Global Catalogue of Microorganisms (GCM) 10K type strain sequencing project: providing services to taxonomists for standard genome sequencing and annotation.</title>
        <authorList>
            <consortium name="The Broad Institute Genomics Platform"/>
            <consortium name="The Broad Institute Genome Sequencing Center for Infectious Disease"/>
            <person name="Wu L."/>
            <person name="Ma J."/>
        </authorList>
    </citation>
    <scope>NUCLEOTIDE SEQUENCE [LARGE SCALE GENOMIC DNA]</scope>
    <source>
        <strain evidence="5">CGMCC 1.16026</strain>
    </source>
</reference>
<dbReference type="Proteomes" id="UP001596391">
    <property type="component" value="Unassembled WGS sequence"/>
</dbReference>
<gene>
    <name evidence="4" type="ORF">ACFQBQ_03380</name>
</gene>
<dbReference type="SUPFAM" id="SSF51905">
    <property type="entry name" value="FAD/NAD(P)-binding domain"/>
    <property type="match status" value="1"/>
</dbReference>
<dbReference type="RefSeq" id="WP_263372585.1">
    <property type="nucleotide sequence ID" value="NZ_JAGSYD010000005.1"/>
</dbReference>
<name>A0ABW1Z813_9BACT</name>
<keyword evidence="1" id="KW-0285">Flavoprotein</keyword>
<dbReference type="Gene3D" id="2.60.120.10">
    <property type="entry name" value="Jelly Rolls"/>
    <property type="match status" value="1"/>
</dbReference>
<dbReference type="InterPro" id="IPR036188">
    <property type="entry name" value="FAD/NAD-bd_sf"/>
</dbReference>
<evidence type="ECO:0000313" key="4">
    <source>
        <dbReference type="EMBL" id="MFC6644647.1"/>
    </source>
</evidence>
<evidence type="ECO:0000256" key="1">
    <source>
        <dbReference type="ARBA" id="ARBA00022630"/>
    </source>
</evidence>
<accession>A0ABW1Z813</accession>
<dbReference type="SUPFAM" id="SSF51206">
    <property type="entry name" value="cAMP-binding domain-like"/>
    <property type="match status" value="1"/>
</dbReference>